<gene>
    <name evidence="1" type="ORF">J0A67_03985</name>
</gene>
<evidence type="ECO:0000313" key="2">
    <source>
        <dbReference type="Proteomes" id="UP000664698"/>
    </source>
</evidence>
<proteinExistence type="predicted"/>
<dbReference type="EMBL" id="JAFKCW010000001">
    <property type="protein sequence ID" value="MBN7800005.1"/>
    <property type="molecule type" value="Genomic_DNA"/>
</dbReference>
<sequence length="121" mass="13534">MKKLLYSLSFLVLLTVSCSDDPDPIRACNVENAMDLVWLQELIVETEEFEIGRDYSFITMGIYDSQTVFVLQNCCPLCNSVYPVYDCSGNSLGVIGSAGVPFEEITDRKVIWKSSNNSCNI</sequence>
<dbReference type="PROSITE" id="PS51257">
    <property type="entry name" value="PROKAR_LIPOPROTEIN"/>
    <property type="match status" value="1"/>
</dbReference>
<name>A0ABS3BL34_9BACT</name>
<keyword evidence="2" id="KW-1185">Reference proteome</keyword>
<protein>
    <submittedName>
        <fullName evidence="1">Uncharacterized protein</fullName>
    </submittedName>
</protein>
<evidence type="ECO:0000313" key="1">
    <source>
        <dbReference type="EMBL" id="MBN7800005.1"/>
    </source>
</evidence>
<reference evidence="1 2" key="1">
    <citation type="submission" date="2021-03" db="EMBL/GenBank/DDBJ databases">
        <title>novel species isolated from a fishpond in China.</title>
        <authorList>
            <person name="Lu H."/>
            <person name="Cai Z."/>
        </authorList>
    </citation>
    <scope>NUCLEOTIDE SEQUENCE [LARGE SCALE GENOMIC DNA]</scope>
    <source>
        <strain evidence="1 2">JCM 31546</strain>
    </source>
</reference>
<dbReference type="RefSeq" id="WP_206567973.1">
    <property type="nucleotide sequence ID" value="NZ_JAFKCW010000001.1"/>
</dbReference>
<comment type="caution">
    <text evidence="1">The sequence shown here is derived from an EMBL/GenBank/DDBJ whole genome shotgun (WGS) entry which is preliminary data.</text>
</comment>
<organism evidence="1 2">
    <name type="scientific">Algoriphagus aestuariicola</name>
    <dbReference type="NCBI Taxonomy" id="1852016"/>
    <lineage>
        <taxon>Bacteria</taxon>
        <taxon>Pseudomonadati</taxon>
        <taxon>Bacteroidota</taxon>
        <taxon>Cytophagia</taxon>
        <taxon>Cytophagales</taxon>
        <taxon>Cyclobacteriaceae</taxon>
        <taxon>Algoriphagus</taxon>
    </lineage>
</organism>
<accession>A0ABS3BL34</accession>
<dbReference type="Proteomes" id="UP000664698">
    <property type="component" value="Unassembled WGS sequence"/>
</dbReference>